<dbReference type="Pfam" id="PF00023">
    <property type="entry name" value="Ank"/>
    <property type="match status" value="1"/>
</dbReference>
<feature type="repeat" description="ANK" evidence="3">
    <location>
        <begin position="259"/>
        <end position="291"/>
    </location>
</feature>
<name>A0A2J8ACS0_9CHLO</name>
<evidence type="ECO:0000313" key="5">
    <source>
        <dbReference type="Proteomes" id="UP000236333"/>
    </source>
</evidence>
<evidence type="ECO:0000313" key="4">
    <source>
        <dbReference type="EMBL" id="PNH10312.1"/>
    </source>
</evidence>
<evidence type="ECO:0000256" key="3">
    <source>
        <dbReference type="PROSITE-ProRule" id="PRU00023"/>
    </source>
</evidence>
<protein>
    <submittedName>
        <fullName evidence="4">Ankyrin repeat domain-containing protein 65</fullName>
    </submittedName>
</protein>
<feature type="repeat" description="ANK" evidence="3">
    <location>
        <begin position="226"/>
        <end position="258"/>
    </location>
</feature>
<dbReference type="PANTHER" id="PTHR24201">
    <property type="entry name" value="ANK_REP_REGION DOMAIN-CONTAINING PROTEIN"/>
    <property type="match status" value="1"/>
</dbReference>
<keyword evidence="1" id="KW-0677">Repeat</keyword>
<dbReference type="PROSITE" id="PS50088">
    <property type="entry name" value="ANK_REPEAT"/>
    <property type="match status" value="3"/>
</dbReference>
<dbReference type="InterPro" id="IPR036770">
    <property type="entry name" value="Ankyrin_rpt-contain_sf"/>
</dbReference>
<dbReference type="Pfam" id="PF12796">
    <property type="entry name" value="Ank_2"/>
    <property type="match status" value="1"/>
</dbReference>
<keyword evidence="5" id="KW-1185">Reference proteome</keyword>
<dbReference type="AlphaFoldDB" id="A0A2J8ACS0"/>
<accession>A0A2J8ACS0</accession>
<organism evidence="4 5">
    <name type="scientific">Tetrabaena socialis</name>
    <dbReference type="NCBI Taxonomy" id="47790"/>
    <lineage>
        <taxon>Eukaryota</taxon>
        <taxon>Viridiplantae</taxon>
        <taxon>Chlorophyta</taxon>
        <taxon>core chlorophytes</taxon>
        <taxon>Chlorophyceae</taxon>
        <taxon>CS clade</taxon>
        <taxon>Chlamydomonadales</taxon>
        <taxon>Tetrabaenaceae</taxon>
        <taxon>Tetrabaena</taxon>
    </lineage>
</organism>
<feature type="repeat" description="ANK" evidence="3">
    <location>
        <begin position="193"/>
        <end position="225"/>
    </location>
</feature>
<dbReference type="EMBL" id="PGGS01000060">
    <property type="protein sequence ID" value="PNH10312.1"/>
    <property type="molecule type" value="Genomic_DNA"/>
</dbReference>
<dbReference type="InterPro" id="IPR002110">
    <property type="entry name" value="Ankyrin_rpt"/>
</dbReference>
<reference evidence="4 5" key="1">
    <citation type="journal article" date="2017" name="Mol. Biol. Evol.">
        <title>The 4-celled Tetrabaena socialis nuclear genome reveals the essential components for genetic control of cell number at the origin of multicellularity in the volvocine lineage.</title>
        <authorList>
            <person name="Featherston J."/>
            <person name="Arakaki Y."/>
            <person name="Hanschen E.R."/>
            <person name="Ferris P.J."/>
            <person name="Michod R.E."/>
            <person name="Olson B.J.S.C."/>
            <person name="Nozaki H."/>
            <person name="Durand P.M."/>
        </authorList>
    </citation>
    <scope>NUCLEOTIDE SEQUENCE [LARGE SCALE GENOMIC DNA]</scope>
    <source>
        <strain evidence="4 5">NIES-571</strain>
    </source>
</reference>
<comment type="caution">
    <text evidence="4">The sequence shown here is derived from an EMBL/GenBank/DDBJ whole genome shotgun (WGS) entry which is preliminary data.</text>
</comment>
<dbReference type="OrthoDB" id="548781at2759"/>
<keyword evidence="2 3" id="KW-0040">ANK repeat</keyword>
<dbReference type="SUPFAM" id="SSF48403">
    <property type="entry name" value="Ankyrin repeat"/>
    <property type="match status" value="1"/>
</dbReference>
<dbReference type="Gene3D" id="1.25.40.20">
    <property type="entry name" value="Ankyrin repeat-containing domain"/>
    <property type="match status" value="1"/>
</dbReference>
<dbReference type="PANTHER" id="PTHR24201:SF16">
    <property type="entry name" value="ANKYRIN-1-LIKE-RELATED"/>
    <property type="match status" value="1"/>
</dbReference>
<dbReference type="PROSITE" id="PS50297">
    <property type="entry name" value="ANK_REP_REGION"/>
    <property type="match status" value="2"/>
</dbReference>
<dbReference type="SMART" id="SM00248">
    <property type="entry name" value="ANK"/>
    <property type="match status" value="3"/>
</dbReference>
<dbReference type="Proteomes" id="UP000236333">
    <property type="component" value="Unassembled WGS sequence"/>
</dbReference>
<proteinExistence type="predicted"/>
<evidence type="ECO:0000256" key="2">
    <source>
        <dbReference type="ARBA" id="ARBA00023043"/>
    </source>
</evidence>
<dbReference type="InterPro" id="IPR050776">
    <property type="entry name" value="Ank_Repeat/CDKN_Inhibitor"/>
</dbReference>
<sequence length="360" mass="37318">MGLLGRRLVELQALAADTGVAVADVADVDRMLCGIDGGRATHQLVRDVEDGVVTDPRAVAAAVRAVAGWQAGGEAGGVGGQCAVANRLARRSGTLEASPAYDDIQALSKLPARPPAPKHMTKTAKALLTKIFDQADSTYAMAVSSSTADDLIAELKRDADKGELLLWASARGLSADVEELVRTGADPSVKDKHGRTAVHYAASSGHADILEYLSTKGVDMDAEDSVGRGALHYAAAGGHRECLVVLLAKGCWRDAPDAVDDSPLHLAARRGAMGAVRALAEAGAKLIVPNKRSLTPFAEAVLAGRVAAAEYLGDRAEGGLGAALSATYRAVPLLHLAAGLGGRWRFWGTLGHICLVASTW</sequence>
<gene>
    <name evidence="4" type="ORF">TSOC_002964</name>
</gene>
<evidence type="ECO:0000256" key="1">
    <source>
        <dbReference type="ARBA" id="ARBA00022737"/>
    </source>
</evidence>